<comment type="caution">
    <text evidence="1">The sequence shown here is derived from an EMBL/GenBank/DDBJ whole genome shotgun (WGS) entry which is preliminary data.</text>
</comment>
<name>A0ABR9WAP6_9BACT</name>
<protein>
    <recommendedName>
        <fullName evidence="3">Prevent-host-death protein</fullName>
    </recommendedName>
</protein>
<dbReference type="EMBL" id="JACYGY010000001">
    <property type="protein sequence ID" value="MBE9462551.1"/>
    <property type="molecule type" value="Genomic_DNA"/>
</dbReference>
<reference evidence="2" key="1">
    <citation type="submission" date="2023-07" db="EMBL/GenBank/DDBJ databases">
        <title>Dyadobacter sp. nov 'subterranea' isolated from contaminted grondwater.</title>
        <authorList>
            <person name="Szabo I."/>
            <person name="Al-Omari J."/>
            <person name="Szerdahelyi S.G."/>
            <person name="Rado J."/>
        </authorList>
    </citation>
    <scope>NUCLEOTIDE SEQUENCE [LARGE SCALE GENOMIC DNA]</scope>
    <source>
        <strain evidence="2">UP-52</strain>
    </source>
</reference>
<proteinExistence type="predicted"/>
<accession>A0ABR9WAP6</accession>
<dbReference type="Proteomes" id="UP000634134">
    <property type="component" value="Unassembled WGS sequence"/>
</dbReference>
<keyword evidence="2" id="KW-1185">Reference proteome</keyword>
<sequence>MNVQFLSNEKGKKTGVLVTIEDWKEIQKKLEREKFFASLSKSVDEMKLMREGKLPKPDINELFND</sequence>
<evidence type="ECO:0000313" key="2">
    <source>
        <dbReference type="Proteomes" id="UP000634134"/>
    </source>
</evidence>
<dbReference type="RefSeq" id="WP_194120750.1">
    <property type="nucleotide sequence ID" value="NZ_JACYGY010000001.1"/>
</dbReference>
<organism evidence="1 2">
    <name type="scientific">Dyadobacter subterraneus</name>
    <dbReference type="NCBI Taxonomy" id="2773304"/>
    <lineage>
        <taxon>Bacteria</taxon>
        <taxon>Pseudomonadati</taxon>
        <taxon>Bacteroidota</taxon>
        <taxon>Cytophagia</taxon>
        <taxon>Cytophagales</taxon>
        <taxon>Spirosomataceae</taxon>
        <taxon>Dyadobacter</taxon>
    </lineage>
</organism>
<evidence type="ECO:0000313" key="1">
    <source>
        <dbReference type="EMBL" id="MBE9462551.1"/>
    </source>
</evidence>
<evidence type="ECO:0008006" key="3">
    <source>
        <dbReference type="Google" id="ProtNLM"/>
    </source>
</evidence>
<gene>
    <name evidence="1" type="ORF">IEE83_11720</name>
</gene>